<proteinExistence type="inferred from homology"/>
<comment type="subcellular location">
    <subcellularLocation>
        <location evidence="1">Cell outer membrane</location>
        <topology evidence="1">Multi-pass membrane protein</topology>
    </subcellularLocation>
</comment>
<evidence type="ECO:0000256" key="3">
    <source>
        <dbReference type="ARBA" id="ARBA00022452"/>
    </source>
</evidence>
<dbReference type="AlphaFoldDB" id="A0A7U6JGY7"/>
<evidence type="ECO:0000256" key="4">
    <source>
        <dbReference type="ARBA" id="ARBA00022692"/>
    </source>
</evidence>
<feature type="chain" id="PRO_5030693910" evidence="8">
    <location>
        <begin position="23"/>
        <end position="461"/>
    </location>
</feature>
<gene>
    <name evidence="9" type="ORF">TBH_C0903</name>
</gene>
<dbReference type="GO" id="GO:0015483">
    <property type="term" value="F:long-chain fatty acid transporting porin activity"/>
    <property type="evidence" value="ECO:0007669"/>
    <property type="project" value="TreeGrafter"/>
</dbReference>
<sequence length="461" mass="49090">MAIRRLLAVALSSCLVSGSALATNVFNLEGFGPVSRALGGAGVAHDVGPAAMMYNPATLGLMESESAVYVGLDLIGTDIDIKNTSTGANASSGKDSMSSNRGPVYYAPEAAYTTRMGDLVLGVGAFAQGGLGTEYGKNSFLSTTTVNNVETGLENSSRLLNLRIPFAASYKVNDRLQVGGSVDVIWTQLNLELLLDVSQVGSLAGDGRVSGSLVPALLAIPGLSGAHFGFTKDNIVGGGVDGWGVGGKLGFTYQFTDATRFGMAYNFETNVEDLSGHAVLTAVDNANHHIPLSGRIKIRDFQNPAQLSLGVDHRVNDKLTVVADIQRVFWEDVMKDIDVGFVQDGTGANLDVLLPQNYKDINIYTIGAEYQYDNAWTLRAGFSHADQAVRSNLLFAVIPGILQNHLTGGFSYAWSKSSKLDFALSYAFEETMSNSAQPNTSVPIKASHRQLNAVIGYTYRF</sequence>
<evidence type="ECO:0000256" key="7">
    <source>
        <dbReference type="ARBA" id="ARBA00023237"/>
    </source>
</evidence>
<dbReference type="EMBL" id="AP012273">
    <property type="protein sequence ID" value="BAO43836.1"/>
    <property type="molecule type" value="Genomic_DNA"/>
</dbReference>
<evidence type="ECO:0000256" key="1">
    <source>
        <dbReference type="ARBA" id="ARBA00004571"/>
    </source>
</evidence>
<evidence type="ECO:0000256" key="6">
    <source>
        <dbReference type="ARBA" id="ARBA00023136"/>
    </source>
</evidence>
<dbReference type="Gene3D" id="2.40.160.60">
    <property type="entry name" value="Outer membrane protein transport protein (OMPP1/FadL/TodX)"/>
    <property type="match status" value="1"/>
</dbReference>
<dbReference type="PANTHER" id="PTHR35093:SF8">
    <property type="entry name" value="OUTER MEMBRANE PROTEIN NMB0088-RELATED"/>
    <property type="match status" value="1"/>
</dbReference>
<dbReference type="Pfam" id="PF03349">
    <property type="entry name" value="Toluene_X"/>
    <property type="match status" value="1"/>
</dbReference>
<accession>A0A7U6JGY7</accession>
<evidence type="ECO:0000313" key="10">
    <source>
        <dbReference type="Proteomes" id="UP000031631"/>
    </source>
</evidence>
<reference evidence="9 10" key="1">
    <citation type="journal article" date="2014" name="PLoS ONE">
        <title>Physiological and genomic features of a novel sulfur-oxidizing gammaproteobacterium belonging to a previously uncultivated symbiotic lineage isolated from a hydrothermal vent.</title>
        <authorList>
            <person name="Nunoura T."/>
            <person name="Takaki Y."/>
            <person name="Kazama H."/>
            <person name="Kakuta J."/>
            <person name="Shimamura S."/>
            <person name="Makita H."/>
            <person name="Hirai M."/>
            <person name="Miyazaki M."/>
            <person name="Takai K."/>
        </authorList>
    </citation>
    <scope>NUCLEOTIDE SEQUENCE [LARGE SCALE GENOMIC DNA]</scope>
    <source>
        <strain evidence="9 10">Hiromi1</strain>
    </source>
</reference>
<dbReference type="Proteomes" id="UP000031631">
    <property type="component" value="Chromosome"/>
</dbReference>
<keyword evidence="3" id="KW-1134">Transmembrane beta strand</keyword>
<keyword evidence="4" id="KW-0812">Transmembrane</keyword>
<protein>
    <submittedName>
        <fullName evidence="9">Long-chain fatty acid transporter</fullName>
    </submittedName>
</protein>
<keyword evidence="5 8" id="KW-0732">Signal</keyword>
<dbReference type="KEGG" id="tbn:TBH_C0903"/>
<comment type="similarity">
    <text evidence="2">Belongs to the OmpP1/FadL family.</text>
</comment>
<keyword evidence="10" id="KW-1185">Reference proteome</keyword>
<keyword evidence="7" id="KW-0998">Cell outer membrane</keyword>
<dbReference type="InterPro" id="IPR005017">
    <property type="entry name" value="OMPP1/FadL/TodX"/>
</dbReference>
<evidence type="ECO:0000256" key="8">
    <source>
        <dbReference type="SAM" id="SignalP"/>
    </source>
</evidence>
<name>A0A7U6JGY7_9GAMM</name>
<feature type="signal peptide" evidence="8">
    <location>
        <begin position="1"/>
        <end position="22"/>
    </location>
</feature>
<evidence type="ECO:0000313" key="9">
    <source>
        <dbReference type="EMBL" id="BAO43836.1"/>
    </source>
</evidence>
<dbReference type="SUPFAM" id="SSF56935">
    <property type="entry name" value="Porins"/>
    <property type="match status" value="1"/>
</dbReference>
<organism evidence="9 10">
    <name type="scientific">Thiolapillus brandeum</name>
    <dbReference type="NCBI Taxonomy" id="1076588"/>
    <lineage>
        <taxon>Bacteria</taxon>
        <taxon>Pseudomonadati</taxon>
        <taxon>Pseudomonadota</taxon>
        <taxon>Gammaproteobacteria</taxon>
        <taxon>Chromatiales</taxon>
        <taxon>Sedimenticolaceae</taxon>
        <taxon>Thiolapillus</taxon>
    </lineage>
</organism>
<dbReference type="RefSeq" id="WP_041065960.1">
    <property type="nucleotide sequence ID" value="NZ_AP012273.1"/>
</dbReference>
<evidence type="ECO:0000256" key="2">
    <source>
        <dbReference type="ARBA" id="ARBA00008163"/>
    </source>
</evidence>
<dbReference type="PANTHER" id="PTHR35093">
    <property type="entry name" value="OUTER MEMBRANE PROTEIN NMB0088-RELATED"/>
    <property type="match status" value="1"/>
</dbReference>
<evidence type="ECO:0000256" key="5">
    <source>
        <dbReference type="ARBA" id="ARBA00022729"/>
    </source>
</evidence>
<dbReference type="OrthoDB" id="19849at2"/>
<dbReference type="GO" id="GO:0009279">
    <property type="term" value="C:cell outer membrane"/>
    <property type="evidence" value="ECO:0007669"/>
    <property type="project" value="UniProtKB-SubCell"/>
</dbReference>
<keyword evidence="6" id="KW-0472">Membrane</keyword>